<feature type="region of interest" description="Disordered" evidence="1">
    <location>
        <begin position="40"/>
        <end position="66"/>
    </location>
</feature>
<gene>
    <name evidence="4" type="ORF">BDV23DRAFT_191656</name>
</gene>
<organism evidence="4">
    <name type="scientific">Petromyces alliaceus</name>
    <name type="common">Aspergillus alliaceus</name>
    <dbReference type="NCBI Taxonomy" id="209559"/>
    <lineage>
        <taxon>Eukaryota</taxon>
        <taxon>Fungi</taxon>
        <taxon>Dikarya</taxon>
        <taxon>Ascomycota</taxon>
        <taxon>Pezizomycotina</taxon>
        <taxon>Eurotiomycetes</taxon>
        <taxon>Eurotiomycetidae</taxon>
        <taxon>Eurotiales</taxon>
        <taxon>Aspergillaceae</taxon>
        <taxon>Aspergillus</taxon>
        <taxon>Aspergillus subgen. Circumdati</taxon>
    </lineage>
</organism>
<evidence type="ECO:0000259" key="3">
    <source>
        <dbReference type="Pfam" id="PF12660"/>
    </source>
</evidence>
<dbReference type="Proteomes" id="UP000326877">
    <property type="component" value="Unassembled WGS sequence"/>
</dbReference>
<dbReference type="OrthoDB" id="6021743at2759"/>
<feature type="compositionally biased region" description="Basic and acidic residues" evidence="1">
    <location>
        <begin position="46"/>
        <end position="56"/>
    </location>
</feature>
<reference evidence="4" key="1">
    <citation type="submission" date="2019-04" db="EMBL/GenBank/DDBJ databases">
        <title>Friends and foes A comparative genomics studyof 23 Aspergillus species from section Flavi.</title>
        <authorList>
            <consortium name="DOE Joint Genome Institute"/>
            <person name="Kjaerbolling I."/>
            <person name="Vesth T."/>
            <person name="Frisvad J.C."/>
            <person name="Nybo J.L."/>
            <person name="Theobald S."/>
            <person name="Kildgaard S."/>
            <person name="Isbrandt T."/>
            <person name="Kuo A."/>
            <person name="Sato A."/>
            <person name="Lyhne E.K."/>
            <person name="Kogle M.E."/>
            <person name="Wiebenga A."/>
            <person name="Kun R.S."/>
            <person name="Lubbers R.J."/>
            <person name="Makela M.R."/>
            <person name="Barry K."/>
            <person name="Chovatia M."/>
            <person name="Clum A."/>
            <person name="Daum C."/>
            <person name="Haridas S."/>
            <person name="He G."/>
            <person name="LaButti K."/>
            <person name="Lipzen A."/>
            <person name="Mondo S."/>
            <person name="Riley R."/>
            <person name="Salamov A."/>
            <person name="Simmons B.A."/>
            <person name="Magnuson J.K."/>
            <person name="Henrissat B."/>
            <person name="Mortensen U.H."/>
            <person name="Larsen T.O."/>
            <person name="Devries R.P."/>
            <person name="Grigoriev I.V."/>
            <person name="Machida M."/>
            <person name="Baker S.E."/>
            <person name="Andersen M.R."/>
        </authorList>
    </citation>
    <scope>NUCLEOTIDE SEQUENCE [LARGE SCALE GENOMIC DNA]</scope>
    <source>
        <strain evidence="4">IBT 14317</strain>
    </source>
</reference>
<dbReference type="InterPro" id="IPR044230">
    <property type="entry name" value="GTF3C4"/>
</dbReference>
<name>A0A5N7CH26_PETAA</name>
<dbReference type="InterPro" id="IPR024764">
    <property type="entry name" value="TFIIIC_Znf"/>
</dbReference>
<dbReference type="EMBL" id="ML735229">
    <property type="protein sequence ID" value="KAE8393490.1"/>
    <property type="molecule type" value="Genomic_DNA"/>
</dbReference>
<dbReference type="PANTHER" id="PTHR15496">
    <property type="entry name" value="GENERAL TRANSCRIPTION FACTOR 3C POLYPEPTIDE 4 FAMILY"/>
    <property type="match status" value="1"/>
</dbReference>
<dbReference type="GO" id="GO:0004402">
    <property type="term" value="F:histone acetyltransferase activity"/>
    <property type="evidence" value="ECO:0007669"/>
    <property type="project" value="InterPro"/>
</dbReference>
<feature type="domain" description="Transcription factor IIIC putative zinc-finger" evidence="3">
    <location>
        <begin position="635"/>
        <end position="728"/>
    </location>
</feature>
<evidence type="ECO:0000256" key="1">
    <source>
        <dbReference type="SAM" id="MobiDB-lite"/>
    </source>
</evidence>
<evidence type="ECO:0000259" key="2">
    <source>
        <dbReference type="Pfam" id="PF12657"/>
    </source>
</evidence>
<dbReference type="GO" id="GO:0000127">
    <property type="term" value="C:transcription factor TFIIIC complex"/>
    <property type="evidence" value="ECO:0007669"/>
    <property type="project" value="InterPro"/>
</dbReference>
<dbReference type="GO" id="GO:0006384">
    <property type="term" value="P:transcription initiation at RNA polymerase III promoter"/>
    <property type="evidence" value="ECO:0007669"/>
    <property type="project" value="InterPro"/>
</dbReference>
<sequence>MLGPVELQLFPSCYDCIAWSEDGEIAVAAGEYVHIIVSTSNPTSDTPKHTTEKREGSGSGSQATGKDWNVTRIRTNVFTNKEWPIIHPQKRENFSIGPEQSLSTIVGLAWSPPGLAKYRRCLLAVLTSSLLLSFYDIGPQGRWTRAAIVNNYLRSYFKPSVDDKELRLRKCNIRAFTWCPPLKVPTADQHPTSYTVPPSESRWGMHILAVTNDDNDVILLQARRSTDPTSVSPYSFEVLSVIALDAHVGSYENAQPGSIFSSALSTRSRASSMSPGPWMYHPSGNSTGVCSAIGNLAITWGTKLKVVRHVIKLVSDDEQPNDVVGYKALCESEEISSVYGGLLNNYQLTGPLHWFYTDGSSEIGLAVASFAGMVVLRYSCAAYQEKAAVAKGVQVKEFPFYETAGNNIVYDTPRHWEQTSAMAVVWDEESRTPILHLGTVGGYTASMTFSSLQESDRLPQTPWKKQLDNVREQFDIARDLGGYTIARIWGLASYNGLVVAAITVHPGDTVEYRTSAEERTTLIFSHANAEPTESQDLLFLEPLPNLSPDTLRKQREAVLGYILFAGWGDDNRLCLSRKLLYAAACCAIVDSQNDKILSQARKALEWLADVTGIDLADEIAKCSAPGSTIDAKSAEQLDGSGQQVFEQCGICDAGISWYSAAEAQCASGHLLVRCGVTFLAIQEPGLSKFCSRCGTEYLSEDLVHNELEQTCRMLSDVFDTCIYCSGKFQA</sequence>
<dbReference type="AlphaFoldDB" id="A0A5N7CH26"/>
<accession>A0A5N7CH26</accession>
<protein>
    <submittedName>
        <fullName evidence="4">Transcription factor IIIC subunit delta N-term-domain-containing protein</fullName>
    </submittedName>
</protein>
<dbReference type="PANTHER" id="PTHR15496:SF2">
    <property type="entry name" value="GENERAL TRANSCRIPTION FACTOR 3C POLYPEPTIDE 4"/>
    <property type="match status" value="1"/>
</dbReference>
<evidence type="ECO:0000313" key="4">
    <source>
        <dbReference type="EMBL" id="KAE8393490.1"/>
    </source>
</evidence>
<dbReference type="InterPro" id="IPR024761">
    <property type="entry name" value="TFIIIC_delta_N"/>
</dbReference>
<dbReference type="Pfam" id="PF12657">
    <property type="entry name" value="TFIIIC_delta"/>
    <property type="match status" value="1"/>
</dbReference>
<dbReference type="Pfam" id="PF12660">
    <property type="entry name" value="zf-TFIIIC"/>
    <property type="match status" value="1"/>
</dbReference>
<proteinExistence type="predicted"/>
<feature type="domain" description="Transcription factor IIIC 90kDa subunit N-terminal" evidence="2">
    <location>
        <begin position="19"/>
        <end position="525"/>
    </location>
</feature>